<dbReference type="Proteomes" id="UP000682733">
    <property type="component" value="Unassembled WGS sequence"/>
</dbReference>
<dbReference type="Proteomes" id="UP000677228">
    <property type="component" value="Unassembled WGS sequence"/>
</dbReference>
<accession>A0A8S2FK67</accession>
<gene>
    <name evidence="1" type="ORF">OVA965_LOCUS36518</name>
    <name evidence="2" type="ORF">TMI583_LOCUS37532</name>
</gene>
<evidence type="ECO:0000313" key="1">
    <source>
        <dbReference type="EMBL" id="CAF1491472.1"/>
    </source>
</evidence>
<name>A0A8S2FK67_9BILA</name>
<proteinExistence type="predicted"/>
<dbReference type="EMBL" id="CAJNOK010033158">
    <property type="protein sequence ID" value="CAF1491472.1"/>
    <property type="molecule type" value="Genomic_DNA"/>
</dbReference>
<reference evidence="1" key="1">
    <citation type="submission" date="2021-02" db="EMBL/GenBank/DDBJ databases">
        <authorList>
            <person name="Nowell W R."/>
        </authorList>
    </citation>
    <scope>NUCLEOTIDE SEQUENCE</scope>
</reference>
<organism evidence="1 3">
    <name type="scientific">Didymodactylos carnosus</name>
    <dbReference type="NCBI Taxonomy" id="1234261"/>
    <lineage>
        <taxon>Eukaryota</taxon>
        <taxon>Metazoa</taxon>
        <taxon>Spiralia</taxon>
        <taxon>Gnathifera</taxon>
        <taxon>Rotifera</taxon>
        <taxon>Eurotatoria</taxon>
        <taxon>Bdelloidea</taxon>
        <taxon>Philodinida</taxon>
        <taxon>Philodinidae</taxon>
        <taxon>Didymodactylos</taxon>
    </lineage>
</organism>
<dbReference type="AlphaFoldDB" id="A0A8S2FK67"/>
<evidence type="ECO:0000313" key="2">
    <source>
        <dbReference type="EMBL" id="CAF4280691.1"/>
    </source>
</evidence>
<feature type="non-terminal residue" evidence="1">
    <location>
        <position position="40"/>
    </location>
</feature>
<dbReference type="EMBL" id="CAJOBA010055122">
    <property type="protein sequence ID" value="CAF4280691.1"/>
    <property type="molecule type" value="Genomic_DNA"/>
</dbReference>
<sequence>MCDGRLCVQIKQMKTFGDAAIANSLGVDMILGMDWCRACK</sequence>
<protein>
    <submittedName>
        <fullName evidence="1">Uncharacterized protein</fullName>
    </submittedName>
</protein>
<evidence type="ECO:0000313" key="3">
    <source>
        <dbReference type="Proteomes" id="UP000677228"/>
    </source>
</evidence>
<comment type="caution">
    <text evidence="1">The sequence shown here is derived from an EMBL/GenBank/DDBJ whole genome shotgun (WGS) entry which is preliminary data.</text>
</comment>